<dbReference type="Proteomes" id="UP000234300">
    <property type="component" value="Unassembled WGS sequence"/>
</dbReference>
<evidence type="ECO:0000313" key="4">
    <source>
        <dbReference type="Proteomes" id="UP000297736"/>
    </source>
</evidence>
<proteinExistence type="predicted"/>
<organism evidence="1 3">
    <name type="scientific">Brevibacterium aurantiacum</name>
    <dbReference type="NCBI Taxonomy" id="273384"/>
    <lineage>
        <taxon>Bacteria</taxon>
        <taxon>Bacillati</taxon>
        <taxon>Actinomycetota</taxon>
        <taxon>Actinomycetes</taxon>
        <taxon>Micrococcales</taxon>
        <taxon>Brevibacteriaceae</taxon>
        <taxon>Brevibacterium</taxon>
    </lineage>
</organism>
<evidence type="ECO:0000313" key="3">
    <source>
        <dbReference type="Proteomes" id="UP000234300"/>
    </source>
</evidence>
<gene>
    <name evidence="1" type="ORF">BAURA86_03905</name>
    <name evidence="2" type="ORF">EB834_11855</name>
</gene>
<accession>A0A2H1KZ61</accession>
<name>A0A2H1KZ61_BREAU</name>
<evidence type="ECO:0000313" key="1">
    <source>
        <dbReference type="EMBL" id="SMY04991.1"/>
    </source>
</evidence>
<dbReference type="AlphaFoldDB" id="A0A2H1KZ61"/>
<reference evidence="2 4" key="2">
    <citation type="submission" date="2018-10" db="EMBL/GenBank/DDBJ databases">
        <title>Brevibacterium genomes from Austrain hard cheese rinds.</title>
        <authorList>
            <person name="Anast J.M."/>
            <person name="Dzieciol M."/>
            <person name="Schultz D.L."/>
            <person name="Mann E."/>
            <person name="Wagner M."/>
            <person name="Schmitz-Esser S."/>
        </authorList>
    </citation>
    <scope>NUCLEOTIDE SEQUENCE [LARGE SCALE GENOMIC DNA]</scope>
    <source>
        <strain evidence="2 4">L261</strain>
    </source>
</reference>
<reference evidence="1 3" key="1">
    <citation type="submission" date="2017-03" db="EMBL/GenBank/DDBJ databases">
        <authorList>
            <person name="Afonso C.L."/>
            <person name="Miller P.J."/>
            <person name="Scott M.A."/>
            <person name="Spackman E."/>
            <person name="Goraichik I."/>
            <person name="Dimitrov K.M."/>
            <person name="Suarez D.L."/>
            <person name="Swayne D.E."/>
        </authorList>
    </citation>
    <scope>NUCLEOTIDE SEQUENCE [LARGE SCALE GENOMIC DNA]</scope>
    <source>
        <strain evidence="1">8</strain>
        <strain evidence="3">8(6)</strain>
    </source>
</reference>
<dbReference type="EMBL" id="FXZI01000025">
    <property type="protein sequence ID" value="SMY04991.1"/>
    <property type="molecule type" value="Genomic_DNA"/>
</dbReference>
<evidence type="ECO:0000313" key="2">
    <source>
        <dbReference type="EMBL" id="TGD38188.1"/>
    </source>
</evidence>
<sequence>MTTQQQQLPRGGVRRFENDEYVAYIDFDPRTDRDVFVVVVRGKLSDGARFHMLGDFRESYPEARALVRKTTGL</sequence>
<dbReference type="RefSeq" id="WP_101557653.1">
    <property type="nucleotide sequence ID" value="NZ_FXZI01000025.1"/>
</dbReference>
<dbReference type="EMBL" id="RHFF01000011">
    <property type="protein sequence ID" value="TGD38188.1"/>
    <property type="molecule type" value="Genomic_DNA"/>
</dbReference>
<protein>
    <submittedName>
        <fullName evidence="1">Uncharacterized protein</fullName>
    </submittedName>
</protein>
<dbReference type="Proteomes" id="UP000297736">
    <property type="component" value="Unassembled WGS sequence"/>
</dbReference>